<dbReference type="Proteomes" id="UP000471298">
    <property type="component" value="Unassembled WGS sequence"/>
</dbReference>
<dbReference type="AlphaFoldDB" id="A0A6N7EZ13"/>
<dbReference type="GO" id="GO:0015627">
    <property type="term" value="C:type II protein secretion system complex"/>
    <property type="evidence" value="ECO:0007669"/>
    <property type="project" value="InterPro"/>
</dbReference>
<dbReference type="EMBL" id="WHNW01000002">
    <property type="protein sequence ID" value="MPV85728.1"/>
    <property type="molecule type" value="Genomic_DNA"/>
</dbReference>
<comment type="subcellular location">
    <subcellularLocation>
        <location evidence="1">Cell inner membrane</location>
        <topology evidence="1">Single-pass membrane protein</topology>
    </subcellularLocation>
</comment>
<keyword evidence="13" id="KW-1185">Reference proteome</keyword>
<dbReference type="PROSITE" id="PS00409">
    <property type="entry name" value="PROKAR_NTER_METHYL"/>
    <property type="match status" value="1"/>
</dbReference>
<dbReference type="InterPro" id="IPR013545">
    <property type="entry name" value="T2SS_protein-GspG_C"/>
</dbReference>
<gene>
    <name evidence="12" type="primary">gspG</name>
    <name evidence="12" type="ORF">GCU85_03110</name>
</gene>
<evidence type="ECO:0000256" key="8">
    <source>
        <dbReference type="ARBA" id="ARBA00022989"/>
    </source>
</evidence>
<evidence type="ECO:0000256" key="1">
    <source>
        <dbReference type="ARBA" id="ARBA00004377"/>
    </source>
</evidence>
<evidence type="ECO:0000313" key="12">
    <source>
        <dbReference type="EMBL" id="MPV85728.1"/>
    </source>
</evidence>
<dbReference type="Gene3D" id="3.30.700.10">
    <property type="entry name" value="Glycoprotein, Type 4 Pilin"/>
    <property type="match status" value="1"/>
</dbReference>
<evidence type="ECO:0000313" key="13">
    <source>
        <dbReference type="Proteomes" id="UP000471298"/>
    </source>
</evidence>
<dbReference type="InParanoid" id="A0A6N7EZ13"/>
<keyword evidence="9 10" id="KW-0472">Membrane</keyword>
<dbReference type="NCBIfam" id="TIGR01710">
    <property type="entry name" value="typeII_sec_gspG"/>
    <property type="match status" value="1"/>
</dbReference>
<evidence type="ECO:0000256" key="5">
    <source>
        <dbReference type="ARBA" id="ARBA00022481"/>
    </source>
</evidence>
<feature type="domain" description="Type II secretion system protein GspG C-terminal" evidence="11">
    <location>
        <begin position="47"/>
        <end position="149"/>
    </location>
</feature>
<evidence type="ECO:0000256" key="4">
    <source>
        <dbReference type="ARBA" id="ARBA00022475"/>
    </source>
</evidence>
<dbReference type="Pfam" id="PF07963">
    <property type="entry name" value="N_methyl"/>
    <property type="match status" value="1"/>
</dbReference>
<evidence type="ECO:0000256" key="3">
    <source>
        <dbReference type="ARBA" id="ARBA00020042"/>
    </source>
</evidence>
<dbReference type="GO" id="GO:0005886">
    <property type="term" value="C:plasma membrane"/>
    <property type="evidence" value="ECO:0007669"/>
    <property type="project" value="UniProtKB-SubCell"/>
</dbReference>
<keyword evidence="7 10" id="KW-0812">Transmembrane</keyword>
<evidence type="ECO:0000256" key="6">
    <source>
        <dbReference type="ARBA" id="ARBA00022519"/>
    </source>
</evidence>
<keyword evidence="6" id="KW-0997">Cell inner membrane</keyword>
<evidence type="ECO:0000256" key="2">
    <source>
        <dbReference type="ARBA" id="ARBA00009984"/>
    </source>
</evidence>
<keyword evidence="4" id="KW-1003">Cell membrane</keyword>
<keyword evidence="8 10" id="KW-1133">Transmembrane helix</keyword>
<dbReference type="InterPro" id="IPR012902">
    <property type="entry name" value="N_methyl_site"/>
</dbReference>
<comment type="caution">
    <text evidence="12">The sequence shown here is derived from an EMBL/GenBank/DDBJ whole genome shotgun (WGS) entry which is preliminary data.</text>
</comment>
<evidence type="ECO:0000256" key="7">
    <source>
        <dbReference type="ARBA" id="ARBA00022692"/>
    </source>
</evidence>
<dbReference type="InterPro" id="IPR045584">
    <property type="entry name" value="Pilin-like"/>
</dbReference>
<dbReference type="Pfam" id="PF08334">
    <property type="entry name" value="T2SSG"/>
    <property type="match status" value="1"/>
</dbReference>
<evidence type="ECO:0000256" key="10">
    <source>
        <dbReference type="SAM" id="Phobius"/>
    </source>
</evidence>
<reference evidence="12 13" key="1">
    <citation type="submission" date="2019-10" db="EMBL/GenBank/DDBJ databases">
        <title>Cardiobacteriales fam. a chemoheterotrophic member of the order Cardiobacteriales, and proposal of Cardiobacteriales fam. nov.</title>
        <authorList>
            <person name="Wang C."/>
        </authorList>
    </citation>
    <scope>NUCLEOTIDE SEQUENCE [LARGE SCALE GENOMIC DNA]</scope>
    <source>
        <strain evidence="12 13">ML27</strain>
    </source>
</reference>
<evidence type="ECO:0000259" key="11">
    <source>
        <dbReference type="Pfam" id="PF08334"/>
    </source>
</evidence>
<dbReference type="PRINTS" id="PR00813">
    <property type="entry name" value="BCTERIALGSPG"/>
</dbReference>
<dbReference type="InterPro" id="IPR010054">
    <property type="entry name" value="Type2_sec_GspG"/>
</dbReference>
<keyword evidence="5" id="KW-0488">Methylation</keyword>
<dbReference type="GO" id="GO:0015628">
    <property type="term" value="P:protein secretion by the type II secretion system"/>
    <property type="evidence" value="ECO:0007669"/>
    <property type="project" value="InterPro"/>
</dbReference>
<evidence type="ECO:0000256" key="9">
    <source>
        <dbReference type="ARBA" id="ARBA00023136"/>
    </source>
</evidence>
<organism evidence="12 13">
    <name type="scientific">Ostreibacterium oceani</name>
    <dbReference type="NCBI Taxonomy" id="2654998"/>
    <lineage>
        <taxon>Bacteria</taxon>
        <taxon>Pseudomonadati</taxon>
        <taxon>Pseudomonadota</taxon>
        <taxon>Gammaproteobacteria</taxon>
        <taxon>Cardiobacteriales</taxon>
        <taxon>Ostreibacteriaceae</taxon>
        <taxon>Ostreibacterium</taxon>
    </lineage>
</organism>
<dbReference type="InterPro" id="IPR000983">
    <property type="entry name" value="Bac_GSPG_pilin"/>
</dbReference>
<accession>A0A6N7EZ13</accession>
<sequence>MNQQTLMAKKPGASPSGATKQGGFSLLEILIVLAIIGAIVGGVAVAISGKQDQANKELAYQQMAGIQGAIATFRQHTKRLPSNLQELMTKPSDVRRWNGPYLSEGQLVDPWGSDYQYRQPGQHGRFDIYSFGADGRAGGEGPDEDIGNWQL</sequence>
<dbReference type="RefSeq" id="WP_152809241.1">
    <property type="nucleotide sequence ID" value="NZ_WHNW01000002.1"/>
</dbReference>
<dbReference type="SUPFAM" id="SSF54523">
    <property type="entry name" value="Pili subunits"/>
    <property type="match status" value="1"/>
</dbReference>
<proteinExistence type="inferred from homology"/>
<dbReference type="NCBIfam" id="TIGR02532">
    <property type="entry name" value="IV_pilin_GFxxxE"/>
    <property type="match status" value="1"/>
</dbReference>
<comment type="similarity">
    <text evidence="2">Belongs to the GSP G family.</text>
</comment>
<feature type="transmembrane region" description="Helical" evidence="10">
    <location>
        <begin position="24"/>
        <end position="47"/>
    </location>
</feature>
<name>A0A6N7EZ13_9GAMM</name>
<protein>
    <recommendedName>
        <fullName evidence="3">Type II secretion system core protein G</fullName>
    </recommendedName>
</protein>